<dbReference type="GO" id="GO:0016740">
    <property type="term" value="F:transferase activity"/>
    <property type="evidence" value="ECO:0007669"/>
    <property type="project" value="UniProtKB-KW"/>
</dbReference>
<evidence type="ECO:0000256" key="1">
    <source>
        <dbReference type="ARBA" id="ARBA00001946"/>
    </source>
</evidence>
<evidence type="ECO:0000313" key="12">
    <source>
        <dbReference type="Proteomes" id="UP000664332"/>
    </source>
</evidence>
<accession>A0A939IXS9</accession>
<evidence type="ECO:0000256" key="9">
    <source>
        <dbReference type="ARBA" id="ARBA00031306"/>
    </source>
</evidence>
<evidence type="ECO:0000256" key="8">
    <source>
        <dbReference type="ARBA" id="ARBA00022842"/>
    </source>
</evidence>
<keyword evidence="4" id="KW-0285">Flavoprotein</keyword>
<dbReference type="AlphaFoldDB" id="A0A939IXS9"/>
<keyword evidence="7" id="KW-0274">FAD</keyword>
<dbReference type="EMBL" id="JAFLEQ010000008">
    <property type="protein sequence ID" value="MBN9643972.1"/>
    <property type="molecule type" value="Genomic_DNA"/>
</dbReference>
<evidence type="ECO:0000256" key="7">
    <source>
        <dbReference type="ARBA" id="ARBA00022827"/>
    </source>
</evidence>
<keyword evidence="6" id="KW-0479">Metal-binding</keyword>
<keyword evidence="8" id="KW-0460">Magnesium</keyword>
<comment type="caution">
    <text evidence="11">The sequence shown here is derived from an EMBL/GenBank/DDBJ whole genome shotgun (WGS) entry which is preliminary data.</text>
</comment>
<evidence type="ECO:0000256" key="3">
    <source>
        <dbReference type="ARBA" id="ARBA00016337"/>
    </source>
</evidence>
<dbReference type="RefSeq" id="WP_207118782.1">
    <property type="nucleotide sequence ID" value="NZ_JAFLEQ010000008.1"/>
</dbReference>
<dbReference type="InterPro" id="IPR024932">
    <property type="entry name" value="ApbE"/>
</dbReference>
<dbReference type="SUPFAM" id="SSF143631">
    <property type="entry name" value="ApbE-like"/>
    <property type="match status" value="1"/>
</dbReference>
<dbReference type="Pfam" id="PF02424">
    <property type="entry name" value="ApbE"/>
    <property type="match status" value="1"/>
</dbReference>
<dbReference type="EC" id="2.7.1.180" evidence="2"/>
<comment type="catalytic activity">
    <reaction evidence="10">
        <text>L-threonyl-[protein] + FAD = FMN-L-threonyl-[protein] + AMP + H(+)</text>
        <dbReference type="Rhea" id="RHEA:36847"/>
        <dbReference type="Rhea" id="RHEA-COMP:11060"/>
        <dbReference type="Rhea" id="RHEA-COMP:11061"/>
        <dbReference type="ChEBI" id="CHEBI:15378"/>
        <dbReference type="ChEBI" id="CHEBI:30013"/>
        <dbReference type="ChEBI" id="CHEBI:57692"/>
        <dbReference type="ChEBI" id="CHEBI:74257"/>
        <dbReference type="ChEBI" id="CHEBI:456215"/>
        <dbReference type="EC" id="2.7.1.180"/>
    </reaction>
</comment>
<keyword evidence="12" id="KW-1185">Reference proteome</keyword>
<dbReference type="PANTHER" id="PTHR30040:SF2">
    <property type="entry name" value="FAD:PROTEIN FMN TRANSFERASE"/>
    <property type="match status" value="1"/>
</dbReference>
<evidence type="ECO:0000256" key="2">
    <source>
        <dbReference type="ARBA" id="ARBA00011955"/>
    </source>
</evidence>
<dbReference type="Proteomes" id="UP000664332">
    <property type="component" value="Unassembled WGS sequence"/>
</dbReference>
<protein>
    <recommendedName>
        <fullName evidence="3">FAD:protein FMN transferase</fullName>
        <ecNumber evidence="2">2.7.1.180</ecNumber>
    </recommendedName>
    <alternativeName>
        <fullName evidence="9">Flavin transferase</fullName>
    </alternativeName>
</protein>
<evidence type="ECO:0000256" key="4">
    <source>
        <dbReference type="ARBA" id="ARBA00022630"/>
    </source>
</evidence>
<evidence type="ECO:0000256" key="10">
    <source>
        <dbReference type="ARBA" id="ARBA00048540"/>
    </source>
</evidence>
<organism evidence="11 12">
    <name type="scientific">Corynebacterium mendelii</name>
    <dbReference type="NCBI Taxonomy" id="2765362"/>
    <lineage>
        <taxon>Bacteria</taxon>
        <taxon>Bacillati</taxon>
        <taxon>Actinomycetota</taxon>
        <taxon>Actinomycetes</taxon>
        <taxon>Mycobacteriales</taxon>
        <taxon>Corynebacteriaceae</taxon>
        <taxon>Corynebacterium</taxon>
    </lineage>
</organism>
<dbReference type="PANTHER" id="PTHR30040">
    <property type="entry name" value="THIAMINE BIOSYNTHESIS LIPOPROTEIN APBE"/>
    <property type="match status" value="1"/>
</dbReference>
<evidence type="ECO:0000256" key="5">
    <source>
        <dbReference type="ARBA" id="ARBA00022679"/>
    </source>
</evidence>
<dbReference type="Gene3D" id="3.10.520.10">
    <property type="entry name" value="ApbE-like domains"/>
    <property type="match status" value="1"/>
</dbReference>
<reference evidence="11" key="1">
    <citation type="submission" date="2021-03" db="EMBL/GenBank/DDBJ databases">
        <authorList>
            <person name="Sun Q."/>
        </authorList>
    </citation>
    <scope>NUCLEOTIDE SEQUENCE</scope>
    <source>
        <strain evidence="11">CCM 8862</strain>
    </source>
</reference>
<comment type="cofactor">
    <cofactor evidence="1">
        <name>Mg(2+)</name>
        <dbReference type="ChEBI" id="CHEBI:18420"/>
    </cofactor>
</comment>
<proteinExistence type="predicted"/>
<sequence length="318" mass="34524">MNDTPHAETVFPALGTTWRIAVNPRLRLGGRALSSRSGTAVAGFEDAVADSRHWLDEFVREFSRWDDDSEVSKLSRTGGQLRIPGYAKDMFRLYRDVHNATGGDVSVLTGSSLASLGFTGDYTGSTNRLEDFAREDVATSVPAPTNDDFLAHLPVLAVRPGELIDIGAAGKGLAVDQVFNIVNDTIASTGKDTVLVDGSGDMKVRGGPITVGLEDPRNTTMIIGSIELRDKALAASSPARRRHGRWHHIISAITGEPVDHIQGVWTIADDCMTADMMATALFFGLPQDLEKIADFSWLVMMENKLFRSEGFPEIQPPL</sequence>
<keyword evidence="5 11" id="KW-0808">Transferase</keyword>
<evidence type="ECO:0000256" key="6">
    <source>
        <dbReference type="ARBA" id="ARBA00022723"/>
    </source>
</evidence>
<gene>
    <name evidence="11" type="ORF">JZY06_04975</name>
</gene>
<evidence type="ECO:0000313" key="11">
    <source>
        <dbReference type="EMBL" id="MBN9643972.1"/>
    </source>
</evidence>
<dbReference type="InterPro" id="IPR003374">
    <property type="entry name" value="ApbE-like_sf"/>
</dbReference>
<dbReference type="GO" id="GO:0046872">
    <property type="term" value="F:metal ion binding"/>
    <property type="evidence" value="ECO:0007669"/>
    <property type="project" value="UniProtKB-KW"/>
</dbReference>
<name>A0A939IXS9_9CORY</name>